<dbReference type="Proteomes" id="UP000187609">
    <property type="component" value="Unassembled WGS sequence"/>
</dbReference>
<gene>
    <name evidence="2" type="primary">SKIP28</name>
    <name evidence="2" type="ORF">A4A49_04485</name>
</gene>
<dbReference type="InterPro" id="IPR032675">
    <property type="entry name" value="LRR_dom_sf"/>
</dbReference>
<accession>A0A1J6IFV6</accession>
<dbReference type="InterPro" id="IPR001810">
    <property type="entry name" value="F-box_dom"/>
</dbReference>
<dbReference type="AlphaFoldDB" id="A0A1J6IFV6"/>
<dbReference type="SUPFAM" id="SSF52047">
    <property type="entry name" value="RNI-like"/>
    <property type="match status" value="1"/>
</dbReference>
<dbReference type="PANTHER" id="PTHR13382:SF16">
    <property type="entry name" value="F-BOX PROTEIN SKIP28"/>
    <property type="match status" value="1"/>
</dbReference>
<dbReference type="OrthoDB" id="10044893at2759"/>
<dbReference type="Gene3D" id="3.80.10.10">
    <property type="entry name" value="Ribonuclease Inhibitor"/>
    <property type="match status" value="1"/>
</dbReference>
<comment type="caution">
    <text evidence="2">The sequence shown here is derived from an EMBL/GenBank/DDBJ whole genome shotgun (WGS) entry which is preliminary data.</text>
</comment>
<dbReference type="STRING" id="49451.A0A1J6IFV6"/>
<proteinExistence type="predicted"/>
<dbReference type="InterPro" id="IPR050648">
    <property type="entry name" value="F-box_LRR-repeat"/>
</dbReference>
<dbReference type="GeneID" id="109234059"/>
<protein>
    <submittedName>
        <fullName evidence="2">F-box protein skip28</fullName>
    </submittedName>
</protein>
<dbReference type="OMA" id="CEECGGC"/>
<evidence type="ECO:0000259" key="1">
    <source>
        <dbReference type="PROSITE" id="PS50181"/>
    </source>
</evidence>
<evidence type="ECO:0000313" key="3">
    <source>
        <dbReference type="Proteomes" id="UP000187609"/>
    </source>
</evidence>
<organism evidence="2 3">
    <name type="scientific">Nicotiana attenuata</name>
    <name type="common">Coyote tobacco</name>
    <dbReference type="NCBI Taxonomy" id="49451"/>
    <lineage>
        <taxon>Eukaryota</taxon>
        <taxon>Viridiplantae</taxon>
        <taxon>Streptophyta</taxon>
        <taxon>Embryophyta</taxon>
        <taxon>Tracheophyta</taxon>
        <taxon>Spermatophyta</taxon>
        <taxon>Magnoliopsida</taxon>
        <taxon>eudicotyledons</taxon>
        <taxon>Gunneridae</taxon>
        <taxon>Pentapetalae</taxon>
        <taxon>asterids</taxon>
        <taxon>lamiids</taxon>
        <taxon>Solanales</taxon>
        <taxon>Solanaceae</taxon>
        <taxon>Nicotianoideae</taxon>
        <taxon>Nicotianeae</taxon>
        <taxon>Nicotiana</taxon>
    </lineage>
</organism>
<keyword evidence="3" id="KW-1185">Reference proteome</keyword>
<dbReference type="PROSITE" id="PS50181">
    <property type="entry name" value="FBOX"/>
    <property type="match status" value="1"/>
</dbReference>
<dbReference type="KEGG" id="nau:109234059"/>
<dbReference type="PROSITE" id="PS00198">
    <property type="entry name" value="4FE4S_FER_1"/>
    <property type="match status" value="1"/>
</dbReference>
<name>A0A1J6IFV6_NICAT</name>
<dbReference type="PANTHER" id="PTHR13382">
    <property type="entry name" value="MITOCHONDRIAL ATP SYNTHASE COUPLING FACTOR B"/>
    <property type="match status" value="1"/>
</dbReference>
<reference evidence="2" key="1">
    <citation type="submission" date="2016-11" db="EMBL/GenBank/DDBJ databases">
        <title>The genome of Nicotiana attenuata.</title>
        <authorList>
            <person name="Xu S."/>
            <person name="Brockmoeller T."/>
            <person name="Gaquerel E."/>
            <person name="Navarro A."/>
            <person name="Kuhl H."/>
            <person name="Gase K."/>
            <person name="Ling Z."/>
            <person name="Zhou W."/>
            <person name="Kreitzer C."/>
            <person name="Stanke M."/>
            <person name="Tang H."/>
            <person name="Lyons E."/>
            <person name="Pandey P."/>
            <person name="Pandey S.P."/>
            <person name="Timmermann B."/>
            <person name="Baldwin I.T."/>
        </authorList>
    </citation>
    <scope>NUCLEOTIDE SEQUENCE [LARGE SCALE GENOMIC DNA]</scope>
    <source>
        <strain evidence="2">UT</strain>
    </source>
</reference>
<dbReference type="Gramene" id="OIS96622">
    <property type="protein sequence ID" value="OIS96622"/>
    <property type="gene ID" value="A4A49_04485"/>
</dbReference>
<dbReference type="EMBL" id="MJEQ01037193">
    <property type="protein sequence ID" value="OIS96622.1"/>
    <property type="molecule type" value="Genomic_DNA"/>
</dbReference>
<dbReference type="GO" id="GO:0005737">
    <property type="term" value="C:cytoplasm"/>
    <property type="evidence" value="ECO:0007669"/>
    <property type="project" value="TreeGrafter"/>
</dbReference>
<dbReference type="Pfam" id="PF12937">
    <property type="entry name" value="F-box-like"/>
    <property type="match status" value="1"/>
</dbReference>
<dbReference type="SUPFAM" id="SSF81383">
    <property type="entry name" value="F-box domain"/>
    <property type="match status" value="1"/>
</dbReference>
<evidence type="ECO:0000313" key="2">
    <source>
        <dbReference type="EMBL" id="OIS96622.1"/>
    </source>
</evidence>
<sequence length="320" mass="36075">MDMQISQPIPEGEEHNTAMIKNPLESGESPHEAMFLVLAYLPLFELLSMTQVCRSLRDALRDDILPWLNIVVEKPLNTHLSDDFLVKMTSKANSRLKILALINCFKITDDGLLQVIASNPHISKLYLRGCTGLTIEGVLGAVKLLTKGNHKLKSLSISGIYNVKREDFETLGHLMGINQMQEKEGTKNLYHRRNKSSTFRQESQPSIDVDICPKCGEVREIFDCPRNSCIRRKQLIECRGCFLCVPRCEECGVCTKDEEEVGEAACADILCLDCWLQLPKCSFCNKAYCNQHAYQQSLHPDSSGFLCSDCKFHATQTSHD</sequence>
<feature type="domain" description="F-box" evidence="1">
    <location>
        <begin position="23"/>
        <end position="70"/>
    </location>
</feature>
<dbReference type="SMR" id="A0A1J6IFV6"/>
<dbReference type="InterPro" id="IPR017900">
    <property type="entry name" value="4Fe4S_Fe_S_CS"/>
</dbReference>
<dbReference type="SMART" id="SM00256">
    <property type="entry name" value="FBOX"/>
    <property type="match status" value="1"/>
</dbReference>
<dbReference type="InterPro" id="IPR036047">
    <property type="entry name" value="F-box-like_dom_sf"/>
</dbReference>